<feature type="region of interest" description="Disordered" evidence="1">
    <location>
        <begin position="1"/>
        <end position="254"/>
    </location>
</feature>
<feature type="compositionally biased region" description="Low complexity" evidence="1">
    <location>
        <begin position="77"/>
        <end position="88"/>
    </location>
</feature>
<dbReference type="RefSeq" id="XP_017035180.3">
    <property type="nucleotide sequence ID" value="XM_017179691.3"/>
</dbReference>
<feature type="compositionally biased region" description="Low complexity" evidence="1">
    <location>
        <begin position="520"/>
        <end position="530"/>
    </location>
</feature>
<name>A0A6P4J2M4_DROKI</name>
<dbReference type="Proteomes" id="UP001652661">
    <property type="component" value="Chromosome 2L"/>
</dbReference>
<sequence>MEPIIIDSSDEENVAPNGHDGRPATPRDPRMRPGTFYAGRPTRACPTGIRQTRGPPRAPSPPMRPTASRAPPRRATPRPMSESSDESPPTSPPRRAAPPTPPRPSRRSISPFYVDSTGRRIPCSEAPPARLDFLNPGYTGPYRGSQNPDAPGHSRWYPNPGTPGHYQGTHNPAASVPPARERYSPCSPRQQGPEPDEDDEEGGSLTSSPPASPRDSDATPPYSGYHGEGASEQDDDDAQTISSDSEPDGDAPSAAHFIWEGEDRCGYWRGSWIQLIHTHYTSILIEAPFRPTPDPIVTFPPSPERLCVMAPDEDWEMDMGNTPEVRPPSPALGEDAALPIFPGDRADANAPLASTSQHAPHITDETYDNAPLASTSQGSIHTADDPDEHGYQPTGKAMQWESESSDSETETGQRFRRKEVRPRPPPDVGAPSHQPSAHRRVMSTERNTPPNAAETIRRASTHSRATIDGEVTPPTTPRVDPGDRGFDLSPGTLDVLMEELEPAVEGLLQELIPDWDLNAPSTAPAQATAADEVPPPAPRFPRQVPAGDYFTTDDPMPARVAIPAAWWTNTPDRRVPLTVWQEIERRSYAARYSRQRFRVRTQEDPYQVTMKTSGEVQIRFGSA</sequence>
<dbReference type="AlphaFoldDB" id="A0A6P4J2M4"/>
<keyword evidence="2" id="KW-1185">Reference proteome</keyword>
<feature type="region of interest" description="Disordered" evidence="1">
    <location>
        <begin position="323"/>
        <end position="487"/>
    </location>
</feature>
<accession>A0A6P4J2M4</accession>
<feature type="compositionally biased region" description="Basic and acidic residues" evidence="1">
    <location>
        <begin position="19"/>
        <end position="31"/>
    </location>
</feature>
<organism evidence="2 3">
    <name type="scientific">Drosophila kikkawai</name>
    <name type="common">Fruit fly</name>
    <dbReference type="NCBI Taxonomy" id="30033"/>
    <lineage>
        <taxon>Eukaryota</taxon>
        <taxon>Metazoa</taxon>
        <taxon>Ecdysozoa</taxon>
        <taxon>Arthropoda</taxon>
        <taxon>Hexapoda</taxon>
        <taxon>Insecta</taxon>
        <taxon>Pterygota</taxon>
        <taxon>Neoptera</taxon>
        <taxon>Endopterygota</taxon>
        <taxon>Diptera</taxon>
        <taxon>Brachycera</taxon>
        <taxon>Muscomorpha</taxon>
        <taxon>Ephydroidea</taxon>
        <taxon>Drosophilidae</taxon>
        <taxon>Drosophila</taxon>
        <taxon>Sophophora</taxon>
    </lineage>
</organism>
<reference evidence="2" key="1">
    <citation type="submission" date="2025-05" db="UniProtKB">
        <authorList>
            <consortium name="RefSeq"/>
        </authorList>
    </citation>
    <scope>NUCLEOTIDE SEQUENCE [LARGE SCALE GENOMIC DNA]</scope>
    <source>
        <strain evidence="2">14028-0561.14</strain>
    </source>
</reference>
<evidence type="ECO:0000313" key="2">
    <source>
        <dbReference type="Proteomes" id="UP001652661"/>
    </source>
</evidence>
<dbReference type="GeneID" id="108083764"/>
<dbReference type="OrthoDB" id="7875740at2759"/>
<protein>
    <submittedName>
        <fullName evidence="3">Mucin-1-like</fullName>
    </submittedName>
</protein>
<evidence type="ECO:0000313" key="3">
    <source>
        <dbReference type="RefSeq" id="XP_017035180.3"/>
    </source>
</evidence>
<feature type="region of interest" description="Disordered" evidence="1">
    <location>
        <begin position="520"/>
        <end position="540"/>
    </location>
</feature>
<reference evidence="3" key="2">
    <citation type="submission" date="2025-08" db="UniProtKB">
        <authorList>
            <consortium name="RefSeq"/>
        </authorList>
    </citation>
    <scope>IDENTIFICATION</scope>
    <source>
        <strain evidence="3">14028-0561.14</strain>
        <tissue evidence="3">Whole fly</tissue>
    </source>
</reference>
<proteinExistence type="predicted"/>
<evidence type="ECO:0000256" key="1">
    <source>
        <dbReference type="SAM" id="MobiDB-lite"/>
    </source>
</evidence>
<feature type="compositionally biased region" description="Pro residues" evidence="1">
    <location>
        <begin position="89"/>
        <end position="103"/>
    </location>
</feature>
<gene>
    <name evidence="3" type="primary">LOC108083764</name>
</gene>